<feature type="domain" description="Acetophenone carboxylase-like C-terminal" evidence="3">
    <location>
        <begin position="587"/>
        <end position="743"/>
    </location>
</feature>
<evidence type="ECO:0000259" key="2">
    <source>
        <dbReference type="Pfam" id="PF05378"/>
    </source>
</evidence>
<name>A0A427YGU2_9TREE</name>
<dbReference type="Proteomes" id="UP000279259">
    <property type="component" value="Unassembled WGS sequence"/>
</dbReference>
<evidence type="ECO:0000313" key="4">
    <source>
        <dbReference type="EMBL" id="RSH90375.1"/>
    </source>
</evidence>
<evidence type="ECO:0000313" key="5">
    <source>
        <dbReference type="Proteomes" id="UP000279259"/>
    </source>
</evidence>
<gene>
    <name evidence="4" type="ORF">EHS25_000980</name>
</gene>
<keyword evidence="5" id="KW-1185">Reference proteome</keyword>
<organism evidence="4 5">
    <name type="scientific">Saitozyma podzolica</name>
    <dbReference type="NCBI Taxonomy" id="1890683"/>
    <lineage>
        <taxon>Eukaryota</taxon>
        <taxon>Fungi</taxon>
        <taxon>Dikarya</taxon>
        <taxon>Basidiomycota</taxon>
        <taxon>Agaricomycotina</taxon>
        <taxon>Tremellomycetes</taxon>
        <taxon>Tremellales</taxon>
        <taxon>Trimorphomycetaceae</taxon>
        <taxon>Saitozyma</taxon>
    </lineage>
</organism>
<evidence type="ECO:0008006" key="6">
    <source>
        <dbReference type="Google" id="ProtNLM"/>
    </source>
</evidence>
<proteinExistence type="predicted"/>
<accession>A0A427YGU2</accession>
<dbReference type="PANTHER" id="PTHR11365:SF2">
    <property type="entry name" value="5-OXOPROLINASE"/>
    <property type="match status" value="1"/>
</dbReference>
<dbReference type="InterPro" id="IPR002821">
    <property type="entry name" value="Hydantoinase_A"/>
</dbReference>
<sequence length="745" mass="80751">MTFDVVPPRSIRVSIDRGGTFTDVHASIISRTSPTCREDFVLKLLSQDPSNYRDAPTEGVRRVLNRVTGVDYPRGAPLPVDKIDYVRLSTTVATNALLERKGQDHALVITKGFRDLLEIGNQARPRIFDLNIKRALPLYSKVLEVDERVTLVGFTSDPLHAKHAIAFDEAGQVQKAYTGAGSEEQQGILPGKVLRGLSGEAVSIIKEPDLEQIRADLQKLYDSGVRAIAVCFAHSYTFPEHELAVGTIAREIGFPHVSLSSQLLPMIKMTTRGQSTTADAYLTPVLQEYLRGFYSGFEGGETGELRVEFMGSDGGLVELKHFSGLKSILSGPAGGVVGYALTSWDAEEKAPIIGFDVGGTSTDVSRFAGRYESVAETTTAGISINVPQLDINTVAAGGGSCLTYKNGLFRAGPESAGAHPGPACYRKGGPLALTDGNLFLGRLVPKYFPKCFGPNEDQALDPSASQRQFEALAEQIRLETGTTKSIDEIVYGFVKVANETMARPIRTLTEARGFKTSDHVLASFGGAGGQHACEISELLGIERVLIHKYSSVLSAYGLALADRVYELQEPAADMYSPTTLPSLISRLDRLGERVSSVLQQSGFPSKRIRLERILNMRFDGSDTALMIPAPADGSDDFEGEFKKAYKAEFGFLLEKGIVVDDVKVRGIGMTYESLGQTAFAEAKSLDVVPVSDAQIDFRQQLYVWAGTEGRRVNAPVFELGSLKVGNEVKGPALIIDDTQTVFVNM</sequence>
<dbReference type="OrthoDB" id="3643at2759"/>
<reference evidence="4 5" key="1">
    <citation type="submission" date="2018-11" db="EMBL/GenBank/DDBJ databases">
        <title>Genome sequence of Saitozyma podzolica DSM 27192.</title>
        <authorList>
            <person name="Aliyu H."/>
            <person name="Gorte O."/>
            <person name="Ochsenreither K."/>
        </authorList>
    </citation>
    <scope>NUCLEOTIDE SEQUENCE [LARGE SCALE GENOMIC DNA]</scope>
    <source>
        <strain evidence="4 5">DSM 27192</strain>
    </source>
</reference>
<dbReference type="AlphaFoldDB" id="A0A427YGU2"/>
<evidence type="ECO:0000259" key="3">
    <source>
        <dbReference type="Pfam" id="PF19278"/>
    </source>
</evidence>
<dbReference type="InterPro" id="IPR045079">
    <property type="entry name" value="Oxoprolinase-like"/>
</dbReference>
<dbReference type="InterPro" id="IPR008040">
    <property type="entry name" value="Hydant_A_N"/>
</dbReference>
<dbReference type="STRING" id="1890683.A0A427YGU2"/>
<protein>
    <recommendedName>
        <fullName evidence="6">5-oxoprolinase</fullName>
    </recommendedName>
</protein>
<feature type="domain" description="Hydantoinase/oxoprolinase N-terminal" evidence="2">
    <location>
        <begin position="12"/>
        <end position="253"/>
    </location>
</feature>
<dbReference type="GO" id="GO:0005829">
    <property type="term" value="C:cytosol"/>
    <property type="evidence" value="ECO:0007669"/>
    <property type="project" value="TreeGrafter"/>
</dbReference>
<feature type="domain" description="Hydantoinase A/oxoprolinase" evidence="1">
    <location>
        <begin position="272"/>
        <end position="564"/>
    </location>
</feature>
<dbReference type="EMBL" id="RSCD01000010">
    <property type="protein sequence ID" value="RSH90375.1"/>
    <property type="molecule type" value="Genomic_DNA"/>
</dbReference>
<comment type="caution">
    <text evidence="4">The sequence shown here is derived from an EMBL/GenBank/DDBJ whole genome shotgun (WGS) entry which is preliminary data.</text>
</comment>
<dbReference type="GO" id="GO:0006749">
    <property type="term" value="P:glutathione metabolic process"/>
    <property type="evidence" value="ECO:0007669"/>
    <property type="project" value="TreeGrafter"/>
</dbReference>
<dbReference type="Pfam" id="PF19278">
    <property type="entry name" value="Hydant_A_C"/>
    <property type="match status" value="1"/>
</dbReference>
<dbReference type="InterPro" id="IPR049517">
    <property type="entry name" value="ACX-like_C"/>
</dbReference>
<dbReference type="GO" id="GO:0017168">
    <property type="term" value="F:5-oxoprolinase (ATP-hydrolyzing) activity"/>
    <property type="evidence" value="ECO:0007669"/>
    <property type="project" value="TreeGrafter"/>
</dbReference>
<dbReference type="Pfam" id="PF05378">
    <property type="entry name" value="Hydant_A_N"/>
    <property type="match status" value="1"/>
</dbReference>
<evidence type="ECO:0000259" key="1">
    <source>
        <dbReference type="Pfam" id="PF01968"/>
    </source>
</evidence>
<dbReference type="Pfam" id="PF01968">
    <property type="entry name" value="Hydantoinase_A"/>
    <property type="match status" value="1"/>
</dbReference>
<dbReference type="PANTHER" id="PTHR11365">
    <property type="entry name" value="5-OXOPROLINASE RELATED"/>
    <property type="match status" value="1"/>
</dbReference>